<feature type="transmembrane region" description="Helical" evidence="5">
    <location>
        <begin position="64"/>
        <end position="83"/>
    </location>
</feature>
<keyword evidence="7" id="KW-1185">Reference proteome</keyword>
<protein>
    <recommendedName>
        <fullName evidence="8">MAPEG superfamily protein</fullName>
    </recommendedName>
</protein>
<comment type="subcellular location">
    <subcellularLocation>
        <location evidence="1">Membrane</location>
    </subcellularLocation>
</comment>
<keyword evidence="4 5" id="KW-0472">Membrane</keyword>
<proteinExistence type="predicted"/>
<evidence type="ECO:0000256" key="5">
    <source>
        <dbReference type="SAM" id="Phobius"/>
    </source>
</evidence>
<comment type="caution">
    <text evidence="6">The sequence shown here is derived from an EMBL/GenBank/DDBJ whole genome shotgun (WGS) entry which is preliminary data.</text>
</comment>
<keyword evidence="3 5" id="KW-1133">Transmembrane helix</keyword>
<evidence type="ECO:0000256" key="2">
    <source>
        <dbReference type="ARBA" id="ARBA00022692"/>
    </source>
</evidence>
<accession>A0A125QA20</accession>
<reference evidence="6 7" key="1">
    <citation type="submission" date="2015-11" db="EMBL/GenBank/DDBJ databases">
        <title>Draft Genome Sequence of the Strain BR 10303 (Bradyrhizobium sp.) isolated from nodules of Centrolobium paraense.</title>
        <authorList>
            <person name="Zelli J.E."/>
            <person name="Simoes-Araujo J.L."/>
            <person name="Barauna A.C."/>
            <person name="Silva K."/>
        </authorList>
    </citation>
    <scope>NUCLEOTIDE SEQUENCE [LARGE SCALE GENOMIC DNA]</scope>
    <source>
        <strain evidence="6 7">BR 10303</strain>
    </source>
</reference>
<gene>
    <name evidence="6" type="ORF">AS156_32315</name>
</gene>
<evidence type="ECO:0000313" key="7">
    <source>
        <dbReference type="Proteomes" id="UP000057737"/>
    </source>
</evidence>
<dbReference type="EMBL" id="LNCU01000033">
    <property type="protein sequence ID" value="KWV59147.1"/>
    <property type="molecule type" value="Genomic_DNA"/>
</dbReference>
<keyword evidence="2 5" id="KW-0812">Transmembrane</keyword>
<evidence type="ECO:0000313" key="6">
    <source>
        <dbReference type="EMBL" id="KWV59147.1"/>
    </source>
</evidence>
<name>A0A125QA20_9BRAD</name>
<evidence type="ECO:0000256" key="4">
    <source>
        <dbReference type="ARBA" id="ARBA00023136"/>
    </source>
</evidence>
<feature type="transmembrane region" description="Helical" evidence="5">
    <location>
        <begin position="90"/>
        <end position="106"/>
    </location>
</feature>
<dbReference type="GO" id="GO:0016020">
    <property type="term" value="C:membrane"/>
    <property type="evidence" value="ECO:0007669"/>
    <property type="project" value="UniProtKB-SubCell"/>
</dbReference>
<dbReference type="OrthoDB" id="7743618at2"/>
<evidence type="ECO:0000256" key="3">
    <source>
        <dbReference type="ARBA" id="ARBA00022989"/>
    </source>
</evidence>
<evidence type="ECO:0000256" key="1">
    <source>
        <dbReference type="ARBA" id="ARBA00004370"/>
    </source>
</evidence>
<dbReference type="PANTHER" id="PTHR35371:SF1">
    <property type="entry name" value="BLR7753 PROTEIN"/>
    <property type="match status" value="1"/>
</dbReference>
<dbReference type="SUPFAM" id="SSF161084">
    <property type="entry name" value="MAPEG domain-like"/>
    <property type="match status" value="1"/>
</dbReference>
<dbReference type="AlphaFoldDB" id="A0A125QA20"/>
<dbReference type="Gene3D" id="1.20.120.550">
    <property type="entry name" value="Membrane associated eicosanoid/glutathione metabolism-like domain"/>
    <property type="match status" value="1"/>
</dbReference>
<sequence length="131" mass="14340">MTIELAMLAAGIVLGMAHIIVAAHLQSAQRGYRWTASSREQDVPPLTGLAGRAERTLRNYLETFPFFAAAILLAATTGTHSWLTVWGAQLYFWGRILYAILYLAGVPLVRSIAWNVPTVGILMIVAAPFLK</sequence>
<dbReference type="Pfam" id="PF01124">
    <property type="entry name" value="MAPEG"/>
    <property type="match status" value="1"/>
</dbReference>
<dbReference type="Proteomes" id="UP000057737">
    <property type="component" value="Unassembled WGS sequence"/>
</dbReference>
<dbReference type="PANTHER" id="PTHR35371">
    <property type="entry name" value="INNER MEMBRANE PROTEIN"/>
    <property type="match status" value="1"/>
</dbReference>
<organism evidence="6 7">
    <name type="scientific">Bradyrhizobium macuxiense</name>
    <dbReference type="NCBI Taxonomy" id="1755647"/>
    <lineage>
        <taxon>Bacteria</taxon>
        <taxon>Pseudomonadati</taxon>
        <taxon>Pseudomonadota</taxon>
        <taxon>Alphaproteobacteria</taxon>
        <taxon>Hyphomicrobiales</taxon>
        <taxon>Nitrobacteraceae</taxon>
        <taxon>Bradyrhizobium</taxon>
    </lineage>
</organism>
<dbReference type="InterPro" id="IPR001129">
    <property type="entry name" value="Membr-assoc_MAPEG"/>
</dbReference>
<evidence type="ECO:0008006" key="8">
    <source>
        <dbReference type="Google" id="ProtNLM"/>
    </source>
</evidence>
<dbReference type="InterPro" id="IPR023352">
    <property type="entry name" value="MAPEG-like_dom_sf"/>
</dbReference>